<dbReference type="GO" id="GO:0009116">
    <property type="term" value="P:nucleoside metabolic process"/>
    <property type="evidence" value="ECO:0007669"/>
    <property type="project" value="InterPro"/>
</dbReference>
<dbReference type="InterPro" id="IPR002110">
    <property type="entry name" value="Ankyrin_rpt"/>
</dbReference>
<dbReference type="SUPFAM" id="SSF53167">
    <property type="entry name" value="Purine and uridine phosphorylases"/>
    <property type="match status" value="1"/>
</dbReference>
<dbReference type="EMBL" id="JAVHJL010000006">
    <property type="protein sequence ID" value="KAK6501260.1"/>
    <property type="molecule type" value="Genomic_DNA"/>
</dbReference>
<keyword evidence="2 3" id="KW-0040">ANK repeat</keyword>
<feature type="repeat" description="ANK" evidence="3">
    <location>
        <begin position="923"/>
        <end position="955"/>
    </location>
</feature>
<dbReference type="Pfam" id="PF00023">
    <property type="entry name" value="Ank"/>
    <property type="match status" value="2"/>
</dbReference>
<feature type="repeat" description="ANK" evidence="3">
    <location>
        <begin position="889"/>
        <end position="921"/>
    </location>
</feature>
<feature type="domain" description="GPI inositol-deacylase winged helix" evidence="6">
    <location>
        <begin position="706"/>
        <end position="795"/>
    </location>
</feature>
<dbReference type="SUPFAM" id="SSF52540">
    <property type="entry name" value="P-loop containing nucleoside triphosphate hydrolases"/>
    <property type="match status" value="1"/>
</dbReference>
<feature type="domain" description="Nucleoside phosphorylase" evidence="5">
    <location>
        <begin position="35"/>
        <end position="133"/>
    </location>
</feature>
<protein>
    <recommendedName>
        <fullName evidence="10">Nucleoside phosphorylase domain-containing protein</fullName>
    </recommendedName>
</protein>
<feature type="region of interest" description="Disordered" evidence="4">
    <location>
        <begin position="1"/>
        <end position="27"/>
    </location>
</feature>
<keyword evidence="1" id="KW-0677">Repeat</keyword>
<sequence length="1605" mass="177712">MPQLGIKGTPEAPAAGQDPPPYKQQQQRSHHDYTIGWICALSKELTAAKVMLDDIHPSLPKPSGDTNTYTLGSIGKHNVVIACLPEGMIGTNQAAVIATRLVGTFPAVKVGFMVGIGGGIPPVVSLGDVVVSKPTGGYPGVVQWDMGKMESGGQFKRTGALNKPPKALLTALTDLKSDQEIYGTKFEQRLNYIRSTFANLDKKYRRPSGKHTSYPGDSKEEPKTGKNPALGFWQFILFILRYIFGGWALGPVEYTPTHKVTATQEFQQSPQAEVADEVKVHYGLIASGNQVIKDAAFRERINENLGGQVLCVEMEAAGLMDDFPCIVIRGICDYADERKNDDWHDYAAAVAAAYARDFIEHLQADEVDKEPSARDIILNKLDENIAKLTSRLESADDLGILEWLTPEPFQHSGRHNDVIERRQPGSGQWFLKSEEFHTWLQNKGRILFCPGIPGAGKTFLTSTVVDKLFQLFDKTPDIGIAFVYFIYARQAGQTAHSLLSNILNQLARQQPSMPEALKTLHDSHKKRGTHPNLAEITEVLQAIISASYSRVFIVVDALDECQTEYPDYCRNKFLSTIFQLSTQLGVNVLATSRHIEDIIGQFKVQKSTLLEVRADEADLRLYLDGRIMQSNRGVLQKNSQLIKDGIVGVVEGMFLLARLHFEMVESIMTRNKLEIALKNLATGKQGEAAYAFAYGEAMKRIDSQNGSFKNLARRALPWVVCAERPLTEFELQVVLAVEPDNKDQHHVDEGDFPEIADIVSVCAGLITIEENSRIVRLIHYTAQEYLSRQSWVEDFQKDIANTCVVCMSGREPNPSHTVPVGRLSRLQRDRGMRGRPADIGYLHTYFKDNWGHHASKHPERAMQPIISEFFKDKDYNKILFYAVEGRSTEGMEGLHIAAYFGLSEYIEQSLSEGADKDARDYSSGQTALSIAAEKGHVSTMELLLRWGADKEARDERGNTPLSTAAWHGASRAVELLLREGANHLTRNNYGGTCFGSAVSSGDAATLEMLLHHNAWEIPESDKLDGEHLLWLAATYGDTAVMELLFRLSARHQIDAPYDATDHWDPYGRRDSRETPLIAAAFRGREDIVRILVREGADIEAGKGSQSAITPLIAAADRGHSDVVEFLISRGADIEARDCNLRTPLLRVLECGRVGMADLLLRHGAKTEAKSTSDRGILSYAAEAGHVELVSVLLRGGADINEKDCDGLPPLHYAIVKDRVKVVEILLQEGADYNICDDDGETPLMWVAMREARSRAEKFVMGIIRPKRIVHMPMAELLLQKCADINLEAKDKAGRTALFHAAKMGKGGLLELLLQWGAELESRDNDGRTALSLAAEFGHLSIVRILLREGAQPNVVDNMGRTALFWSLIRCNDDLQRCIQLVELLLKRNPDLLLEDRDGRTVLSLAAERARPVKILSLLLENGSNVHQRDNQGRSPLSWAVAEVGRRPNADFLLANGAKLEDRSNNGMTAILWASRAGDDDMIESLLSKGADWRDKDNDGRTALSWVAASELGNRSYAMGLLLGHGADLNETDNERRTPLSWAAGSGGHRAVMFLLKKGADREIQDVRGKTPLSWAEESGFTEVAESLRAYSYPDPTGYSSELSCE</sequence>
<accession>A0AAV9W4I2</accession>
<feature type="repeat" description="ANK" evidence="3">
    <location>
        <begin position="1106"/>
        <end position="1138"/>
    </location>
</feature>
<feature type="repeat" description="ANK" evidence="3">
    <location>
        <begin position="1205"/>
        <end position="1237"/>
    </location>
</feature>
<evidence type="ECO:0000313" key="8">
    <source>
        <dbReference type="EMBL" id="KAK6501260.1"/>
    </source>
</evidence>
<dbReference type="PANTHER" id="PTHR24198:SF165">
    <property type="entry name" value="ANKYRIN REPEAT-CONTAINING PROTEIN-RELATED"/>
    <property type="match status" value="1"/>
</dbReference>
<dbReference type="InterPro" id="IPR036770">
    <property type="entry name" value="Ankyrin_rpt-contain_sf"/>
</dbReference>
<feature type="repeat" description="ANK" evidence="3">
    <location>
        <begin position="1397"/>
        <end position="1430"/>
    </location>
</feature>
<feature type="repeat" description="ANK" evidence="3">
    <location>
        <begin position="1534"/>
        <end position="1566"/>
    </location>
</feature>
<dbReference type="SMART" id="SM00248">
    <property type="entry name" value="ANK"/>
    <property type="match status" value="20"/>
</dbReference>
<evidence type="ECO:0000256" key="3">
    <source>
        <dbReference type="PROSITE-ProRule" id="PRU00023"/>
    </source>
</evidence>
<dbReference type="InterPro" id="IPR000845">
    <property type="entry name" value="Nucleoside_phosphorylase_d"/>
</dbReference>
<organism evidence="8 9">
    <name type="scientific">Arthrobotrys musiformis</name>
    <dbReference type="NCBI Taxonomy" id="47236"/>
    <lineage>
        <taxon>Eukaryota</taxon>
        <taxon>Fungi</taxon>
        <taxon>Dikarya</taxon>
        <taxon>Ascomycota</taxon>
        <taxon>Pezizomycotina</taxon>
        <taxon>Orbiliomycetes</taxon>
        <taxon>Orbiliales</taxon>
        <taxon>Orbiliaceae</taxon>
        <taxon>Arthrobotrys</taxon>
    </lineage>
</organism>
<feature type="repeat" description="ANK" evidence="3">
    <location>
        <begin position="956"/>
        <end position="988"/>
    </location>
</feature>
<feature type="domain" description="Nephrocystin 3-like N-terminal" evidence="7">
    <location>
        <begin position="425"/>
        <end position="593"/>
    </location>
</feature>
<dbReference type="InterPro" id="IPR027417">
    <property type="entry name" value="P-loop_NTPase"/>
</dbReference>
<dbReference type="Gene3D" id="3.40.50.1580">
    <property type="entry name" value="Nucleoside phosphorylase domain"/>
    <property type="match status" value="1"/>
</dbReference>
<feature type="repeat" description="ANK" evidence="3">
    <location>
        <begin position="1292"/>
        <end position="1324"/>
    </location>
</feature>
<feature type="repeat" description="ANK" evidence="3">
    <location>
        <begin position="1498"/>
        <end position="1533"/>
    </location>
</feature>
<dbReference type="PANTHER" id="PTHR24198">
    <property type="entry name" value="ANKYRIN REPEAT AND PROTEIN KINASE DOMAIN-CONTAINING PROTEIN"/>
    <property type="match status" value="1"/>
</dbReference>
<dbReference type="Pfam" id="PF22939">
    <property type="entry name" value="WHD_GPIID"/>
    <property type="match status" value="1"/>
</dbReference>
<reference evidence="8 9" key="1">
    <citation type="submission" date="2023-08" db="EMBL/GenBank/DDBJ databases">
        <authorList>
            <person name="Palmer J.M."/>
        </authorList>
    </citation>
    <scope>NUCLEOTIDE SEQUENCE [LARGE SCALE GENOMIC DNA]</scope>
    <source>
        <strain evidence="8 9">TWF481</strain>
    </source>
</reference>
<feature type="repeat" description="ANK" evidence="3">
    <location>
        <begin position="1071"/>
        <end position="1103"/>
    </location>
</feature>
<feature type="repeat" description="ANK" evidence="3">
    <location>
        <begin position="1325"/>
        <end position="1357"/>
    </location>
</feature>
<comment type="caution">
    <text evidence="8">The sequence shown here is derived from an EMBL/GenBank/DDBJ whole genome shotgun (WGS) entry which is preliminary data.</text>
</comment>
<evidence type="ECO:0000256" key="2">
    <source>
        <dbReference type="ARBA" id="ARBA00023043"/>
    </source>
</evidence>
<dbReference type="GO" id="GO:0003824">
    <property type="term" value="F:catalytic activity"/>
    <property type="evidence" value="ECO:0007669"/>
    <property type="project" value="InterPro"/>
</dbReference>
<dbReference type="PROSITE" id="PS50088">
    <property type="entry name" value="ANK_REPEAT"/>
    <property type="match status" value="13"/>
</dbReference>
<dbReference type="SUPFAM" id="SSF48403">
    <property type="entry name" value="Ankyrin repeat"/>
    <property type="match status" value="2"/>
</dbReference>
<feature type="region of interest" description="Disordered" evidence="4">
    <location>
        <begin position="204"/>
        <end position="225"/>
    </location>
</feature>
<evidence type="ECO:0008006" key="10">
    <source>
        <dbReference type="Google" id="ProtNLM"/>
    </source>
</evidence>
<evidence type="ECO:0000256" key="1">
    <source>
        <dbReference type="ARBA" id="ARBA00022737"/>
    </source>
</evidence>
<dbReference type="PROSITE" id="PS50297">
    <property type="entry name" value="ANK_REP_REGION"/>
    <property type="match status" value="12"/>
</dbReference>
<dbReference type="Gene3D" id="1.25.40.20">
    <property type="entry name" value="Ankyrin repeat-containing domain"/>
    <property type="match status" value="4"/>
</dbReference>
<evidence type="ECO:0000259" key="6">
    <source>
        <dbReference type="Pfam" id="PF22939"/>
    </source>
</evidence>
<keyword evidence="9" id="KW-1185">Reference proteome</keyword>
<dbReference type="Proteomes" id="UP001370758">
    <property type="component" value="Unassembled WGS sequence"/>
</dbReference>
<dbReference type="InterPro" id="IPR056884">
    <property type="entry name" value="NPHP3-like_N"/>
</dbReference>
<dbReference type="Gene3D" id="3.40.50.300">
    <property type="entry name" value="P-loop containing nucleotide triphosphate hydrolases"/>
    <property type="match status" value="1"/>
</dbReference>
<name>A0AAV9W4I2_9PEZI</name>
<evidence type="ECO:0000256" key="4">
    <source>
        <dbReference type="SAM" id="MobiDB-lite"/>
    </source>
</evidence>
<dbReference type="PRINTS" id="PR01415">
    <property type="entry name" value="ANKYRIN"/>
</dbReference>
<evidence type="ECO:0000259" key="5">
    <source>
        <dbReference type="Pfam" id="PF01048"/>
    </source>
</evidence>
<evidence type="ECO:0000259" key="7">
    <source>
        <dbReference type="Pfam" id="PF24883"/>
    </source>
</evidence>
<gene>
    <name evidence="8" type="ORF">TWF481_009101</name>
</gene>
<feature type="repeat" description="ANK" evidence="3">
    <location>
        <begin position="1172"/>
        <end position="1204"/>
    </location>
</feature>
<dbReference type="Pfam" id="PF24883">
    <property type="entry name" value="NPHP3_N"/>
    <property type="match status" value="1"/>
</dbReference>
<dbReference type="Pfam" id="PF01048">
    <property type="entry name" value="PNP_UDP_1"/>
    <property type="match status" value="1"/>
</dbReference>
<dbReference type="InterPro" id="IPR054471">
    <property type="entry name" value="GPIID_WHD"/>
</dbReference>
<dbReference type="InterPro" id="IPR035994">
    <property type="entry name" value="Nucleoside_phosphorylase_sf"/>
</dbReference>
<proteinExistence type="predicted"/>
<feature type="repeat" description="ANK" evidence="3">
    <location>
        <begin position="1465"/>
        <end position="1497"/>
    </location>
</feature>
<evidence type="ECO:0000313" key="9">
    <source>
        <dbReference type="Proteomes" id="UP001370758"/>
    </source>
</evidence>
<dbReference type="Pfam" id="PF12796">
    <property type="entry name" value="Ank_2"/>
    <property type="match status" value="6"/>
</dbReference>